<reference evidence="1" key="1">
    <citation type="submission" date="2021-03" db="EMBL/GenBank/DDBJ databases">
        <title>Comparative genomics and phylogenomic investigation of the class Geoglossomycetes provide insights into ecological specialization and systematics.</title>
        <authorList>
            <person name="Melie T."/>
            <person name="Pirro S."/>
            <person name="Miller A.N."/>
            <person name="Quandt A."/>
        </authorList>
    </citation>
    <scope>NUCLEOTIDE SEQUENCE</scope>
    <source>
        <strain evidence="1">CAQ_001_2017</strain>
    </source>
</reference>
<keyword evidence="2" id="KW-1185">Reference proteome</keyword>
<evidence type="ECO:0000313" key="2">
    <source>
        <dbReference type="Proteomes" id="UP000750711"/>
    </source>
</evidence>
<sequence length="247" mass="27869">MFNCESSSAGSPHPALPDRRVARLVGEKNNLQYVALRNRHPKNVHCDDDGTTGGFVLSKTKVRFYNPDANAFLDLVNDPEDTPRNGGFRLRQRVRLRVGSRILCPPDSREDYRSRGTWMWPPHRNSQDNDELMELLNALSGDAEGKCDERSLIYMTGDDTQPRAIVLINFDVGINLHSGSNSESLPAQRVVGEAASIPDRADGKSLAFDRRKRYVSPVKPSPPGAEVPYFREERATYLNLKSLRFKW</sequence>
<name>A0A9P8LJ64_9PEZI</name>
<gene>
    <name evidence="1" type="ORF">GP486_000177</name>
</gene>
<dbReference type="Proteomes" id="UP000750711">
    <property type="component" value="Unassembled WGS sequence"/>
</dbReference>
<accession>A0A9P8LJ64</accession>
<organism evidence="1 2">
    <name type="scientific">Trichoglossum hirsutum</name>
    <dbReference type="NCBI Taxonomy" id="265104"/>
    <lineage>
        <taxon>Eukaryota</taxon>
        <taxon>Fungi</taxon>
        <taxon>Dikarya</taxon>
        <taxon>Ascomycota</taxon>
        <taxon>Pezizomycotina</taxon>
        <taxon>Geoglossomycetes</taxon>
        <taxon>Geoglossales</taxon>
        <taxon>Geoglossaceae</taxon>
        <taxon>Trichoglossum</taxon>
    </lineage>
</organism>
<dbReference type="AlphaFoldDB" id="A0A9P8LJ64"/>
<evidence type="ECO:0000313" key="1">
    <source>
        <dbReference type="EMBL" id="KAH0566429.1"/>
    </source>
</evidence>
<comment type="caution">
    <text evidence="1">The sequence shown here is derived from an EMBL/GenBank/DDBJ whole genome shotgun (WGS) entry which is preliminary data.</text>
</comment>
<proteinExistence type="predicted"/>
<dbReference type="EMBL" id="JAGHQM010000009">
    <property type="protein sequence ID" value="KAH0566429.1"/>
    <property type="molecule type" value="Genomic_DNA"/>
</dbReference>
<protein>
    <submittedName>
        <fullName evidence="1">Uncharacterized protein</fullName>
    </submittedName>
</protein>